<proteinExistence type="predicted"/>
<dbReference type="AlphaFoldDB" id="A0A8C6WZG7"/>
<dbReference type="InterPro" id="IPR013783">
    <property type="entry name" value="Ig-like_fold"/>
</dbReference>
<dbReference type="InterPro" id="IPR036179">
    <property type="entry name" value="Ig-like_dom_sf"/>
</dbReference>
<accession>A0A8C6WZG7</accession>
<dbReference type="Ensembl" id="ENSNMLT00000047666.1">
    <property type="protein sequence ID" value="ENSNMLP00000042924.1"/>
    <property type="gene ID" value="ENSNMLG00000026119.1"/>
</dbReference>
<dbReference type="PROSITE" id="PS50835">
    <property type="entry name" value="IG_LIKE"/>
    <property type="match status" value="4"/>
</dbReference>
<dbReference type="InterPro" id="IPR013098">
    <property type="entry name" value="Ig_I-set"/>
</dbReference>
<dbReference type="InterPro" id="IPR007110">
    <property type="entry name" value="Ig-like_dom"/>
</dbReference>
<dbReference type="Pfam" id="PF07679">
    <property type="entry name" value="I-set"/>
    <property type="match status" value="4"/>
</dbReference>
<evidence type="ECO:0000259" key="1">
    <source>
        <dbReference type="PROSITE" id="PS50835"/>
    </source>
</evidence>
<feature type="domain" description="Ig-like" evidence="1">
    <location>
        <begin position="220"/>
        <end position="304"/>
    </location>
</feature>
<feature type="domain" description="Ig-like" evidence="1">
    <location>
        <begin position="49"/>
        <end position="111"/>
    </location>
</feature>
<dbReference type="InterPro" id="IPR003598">
    <property type="entry name" value="Ig_sub2"/>
</dbReference>
<organism evidence="2 3">
    <name type="scientific">Neogobius melanostomus</name>
    <name type="common">round goby</name>
    <dbReference type="NCBI Taxonomy" id="47308"/>
    <lineage>
        <taxon>Eukaryota</taxon>
        <taxon>Metazoa</taxon>
        <taxon>Chordata</taxon>
        <taxon>Craniata</taxon>
        <taxon>Vertebrata</taxon>
        <taxon>Euteleostomi</taxon>
        <taxon>Actinopterygii</taxon>
        <taxon>Neopterygii</taxon>
        <taxon>Teleostei</taxon>
        <taxon>Neoteleostei</taxon>
        <taxon>Acanthomorphata</taxon>
        <taxon>Gobiaria</taxon>
        <taxon>Gobiiformes</taxon>
        <taxon>Gobioidei</taxon>
        <taxon>Gobiidae</taxon>
        <taxon>Benthophilinae</taxon>
        <taxon>Neogobiini</taxon>
        <taxon>Neogobius</taxon>
    </lineage>
</organism>
<protein>
    <recommendedName>
        <fullName evidence="1">Ig-like domain-containing protein</fullName>
    </recommendedName>
</protein>
<dbReference type="Gene3D" id="2.60.40.10">
    <property type="entry name" value="Immunoglobulins"/>
    <property type="match status" value="4"/>
</dbReference>
<dbReference type="SMART" id="SM00409">
    <property type="entry name" value="IG"/>
    <property type="match status" value="4"/>
</dbReference>
<keyword evidence="3" id="KW-1185">Reference proteome</keyword>
<dbReference type="SMART" id="SM00408">
    <property type="entry name" value="IGc2"/>
    <property type="match status" value="3"/>
</dbReference>
<feature type="domain" description="Ig-like" evidence="1">
    <location>
        <begin position="128"/>
        <end position="216"/>
    </location>
</feature>
<name>A0A8C6WZG7_9GOBI</name>
<feature type="domain" description="Ig-like" evidence="1">
    <location>
        <begin position="309"/>
        <end position="396"/>
    </location>
</feature>
<reference evidence="2" key="2">
    <citation type="submission" date="2025-09" db="UniProtKB">
        <authorList>
            <consortium name="Ensembl"/>
        </authorList>
    </citation>
    <scope>IDENTIFICATION</scope>
</reference>
<dbReference type="CDD" id="cd00096">
    <property type="entry name" value="Ig"/>
    <property type="match status" value="2"/>
</dbReference>
<reference evidence="2" key="1">
    <citation type="submission" date="2025-08" db="UniProtKB">
        <authorList>
            <consortium name="Ensembl"/>
        </authorList>
    </citation>
    <scope>IDENTIFICATION</scope>
</reference>
<dbReference type="PANTHER" id="PTHR47633">
    <property type="entry name" value="IMMUNOGLOBULIN"/>
    <property type="match status" value="1"/>
</dbReference>
<sequence length="422" mass="45493">MSVVPRCVLSLSRLCLTSLLSRQRSSKRPNLWTNPTLDPNPSASRRRLWSESARSRVSSPSYITASERYEFRHEKEEFSLVIREVREESGGEYTCTVSNRYGQVTSKTRLSVEKPRVFTLALQDAEPPLFTRTLQNVEASVGGRAVFAFVVTGKPLPDVSWFRGRVRLQPSALHALVWNPDGSGFLDMVSVTAEDGGVYVCRAVNPSGAAQGAAFPGADPQSQRGEPETAAKGGAALQFVCEIRGSVPLTALWLKDEAPVASGGSFENNRAALVVPSVTAAHAGLYVCRASNALGQSECELRLCAVDAPRFEAPLPEAVAAVEGARLQCAVKGSPELRVVWFFNDSELTPSGRFSAGFKDGVATLEVQQVALSDAGNYSCEVLNDSGSDICSARVSIKGRAETETNREETLGGNFRSLIETL</sequence>
<dbReference type="FunFam" id="2.60.40.10:FF:000022">
    <property type="entry name" value="Cardiac titin"/>
    <property type="match status" value="1"/>
</dbReference>
<evidence type="ECO:0000313" key="2">
    <source>
        <dbReference type="Ensembl" id="ENSNMLP00000042924.1"/>
    </source>
</evidence>
<dbReference type="InterPro" id="IPR003599">
    <property type="entry name" value="Ig_sub"/>
</dbReference>
<dbReference type="SUPFAM" id="SSF48726">
    <property type="entry name" value="Immunoglobulin"/>
    <property type="match status" value="4"/>
</dbReference>
<dbReference type="Proteomes" id="UP000694523">
    <property type="component" value="Unplaced"/>
</dbReference>
<evidence type="ECO:0000313" key="3">
    <source>
        <dbReference type="Proteomes" id="UP000694523"/>
    </source>
</evidence>